<dbReference type="Gene3D" id="1.10.10.60">
    <property type="entry name" value="Homeodomain-like"/>
    <property type="match status" value="1"/>
</dbReference>
<dbReference type="FunFam" id="1.10.10.60:FF:000023">
    <property type="entry name" value="protein REVEILLE 6 isoform X1"/>
    <property type="match status" value="1"/>
</dbReference>
<feature type="compositionally biased region" description="Low complexity" evidence="6">
    <location>
        <begin position="159"/>
        <end position="210"/>
    </location>
</feature>
<dbReference type="AlphaFoldDB" id="A0A1Q3B1V4"/>
<keyword evidence="3 10" id="KW-0238">DNA-binding</keyword>
<accession>A0A1Q3B1V4</accession>
<feature type="region of interest" description="Disordered" evidence="6">
    <location>
        <begin position="111"/>
        <end position="145"/>
    </location>
</feature>
<comment type="subcellular location">
    <subcellularLocation>
        <location evidence="1">Nucleus</location>
    </subcellularLocation>
</comment>
<gene>
    <name evidence="10" type="ORF">CFOL_v3_05288</name>
</gene>
<dbReference type="SMART" id="SM00717">
    <property type="entry name" value="SANT"/>
    <property type="match status" value="1"/>
</dbReference>
<dbReference type="PROSITE" id="PS51293">
    <property type="entry name" value="SANT"/>
    <property type="match status" value="1"/>
</dbReference>
<evidence type="ECO:0000256" key="5">
    <source>
        <dbReference type="ARBA" id="ARBA00023242"/>
    </source>
</evidence>
<dbReference type="OrthoDB" id="118550at2759"/>
<keyword evidence="11" id="KW-1185">Reference proteome</keyword>
<evidence type="ECO:0000256" key="1">
    <source>
        <dbReference type="ARBA" id="ARBA00004123"/>
    </source>
</evidence>
<feature type="compositionally biased region" description="Basic and acidic residues" evidence="6">
    <location>
        <begin position="490"/>
        <end position="502"/>
    </location>
</feature>
<dbReference type="NCBIfam" id="TIGR01557">
    <property type="entry name" value="myb_SHAQKYF"/>
    <property type="match status" value="1"/>
</dbReference>
<dbReference type="FunCoup" id="A0A1Q3B1V4">
    <property type="interactions" value="107"/>
</dbReference>
<feature type="region of interest" description="Disordered" evidence="6">
    <location>
        <begin position="389"/>
        <end position="439"/>
    </location>
</feature>
<evidence type="ECO:0000256" key="3">
    <source>
        <dbReference type="ARBA" id="ARBA00023125"/>
    </source>
</evidence>
<feature type="compositionally biased region" description="Basic residues" evidence="6">
    <location>
        <begin position="134"/>
        <end position="145"/>
    </location>
</feature>
<keyword evidence="2" id="KW-0805">Transcription regulation</keyword>
<feature type="region of interest" description="Disordered" evidence="6">
    <location>
        <begin position="159"/>
        <end position="238"/>
    </location>
</feature>
<dbReference type="GO" id="GO:0003677">
    <property type="term" value="F:DNA binding"/>
    <property type="evidence" value="ECO:0007669"/>
    <property type="project" value="UniProtKB-KW"/>
</dbReference>
<dbReference type="PANTHER" id="PTHR12802">
    <property type="entry name" value="SWI/SNF COMPLEX-RELATED"/>
    <property type="match status" value="1"/>
</dbReference>
<dbReference type="Proteomes" id="UP000187406">
    <property type="component" value="Unassembled WGS sequence"/>
</dbReference>
<evidence type="ECO:0000259" key="9">
    <source>
        <dbReference type="PROSITE" id="PS51294"/>
    </source>
</evidence>
<organism evidence="10 11">
    <name type="scientific">Cephalotus follicularis</name>
    <name type="common">Albany pitcher plant</name>
    <dbReference type="NCBI Taxonomy" id="3775"/>
    <lineage>
        <taxon>Eukaryota</taxon>
        <taxon>Viridiplantae</taxon>
        <taxon>Streptophyta</taxon>
        <taxon>Embryophyta</taxon>
        <taxon>Tracheophyta</taxon>
        <taxon>Spermatophyta</taxon>
        <taxon>Magnoliopsida</taxon>
        <taxon>eudicotyledons</taxon>
        <taxon>Gunneridae</taxon>
        <taxon>Pentapetalae</taxon>
        <taxon>rosids</taxon>
        <taxon>fabids</taxon>
        <taxon>Oxalidales</taxon>
        <taxon>Cephalotaceae</taxon>
        <taxon>Cephalotus</taxon>
    </lineage>
</organism>
<dbReference type="InterPro" id="IPR006447">
    <property type="entry name" value="Myb_dom_plants"/>
</dbReference>
<dbReference type="GO" id="GO:0005634">
    <property type="term" value="C:nucleus"/>
    <property type="evidence" value="ECO:0007669"/>
    <property type="project" value="UniProtKB-SubCell"/>
</dbReference>
<dbReference type="PROSITE" id="PS50090">
    <property type="entry name" value="MYB_LIKE"/>
    <property type="match status" value="1"/>
</dbReference>
<feature type="region of interest" description="Disordered" evidence="6">
    <location>
        <begin position="481"/>
        <end position="502"/>
    </location>
</feature>
<evidence type="ECO:0000259" key="8">
    <source>
        <dbReference type="PROSITE" id="PS51293"/>
    </source>
</evidence>
<feature type="domain" description="Myb-like" evidence="7">
    <location>
        <begin position="60"/>
        <end position="110"/>
    </location>
</feature>
<dbReference type="PANTHER" id="PTHR12802:SF155">
    <property type="entry name" value="DEUBIQUITINASE MYSM1"/>
    <property type="match status" value="1"/>
</dbReference>
<evidence type="ECO:0000256" key="6">
    <source>
        <dbReference type="SAM" id="MobiDB-lite"/>
    </source>
</evidence>
<protein>
    <submittedName>
        <fullName evidence="10">Myb_DNA-binding domain-containing protein</fullName>
    </submittedName>
</protein>
<feature type="domain" description="HTH myb-type" evidence="9">
    <location>
        <begin position="60"/>
        <end position="114"/>
    </location>
</feature>
<dbReference type="STRING" id="3775.A0A1Q3B1V4"/>
<sequence>MVSSAMAIQDDCGVSHSNLGLPSGNGISVRDDLPSVTDVQINEQFSCGNDYTPKARKPYTITKQRERWTEEEHKKFLEALKLYGRAWRRIEDHVGTKTAVQIRSHAQKFFSKVGRETSGSNTSSVEPIEIPPPRPKRKPMHPYPRKSIHQINNKISISDQQIRSSSPNSSVSEQENQSPKSVLSTVGSDASGSSSNAPSRSSSPVSSAADVQLGGLTLSEPNSSPEGKGSSSPILVTAGSPLDEKIPMNLELIPKGNVVAKGVSVEEASTRSLKLFGRTVLVTDSDRPSSPTVGSAKLLTFEMKDSKPVQPLTWNLTNAKLSPAKKECAWIHLPHGSHGALCYMQFQNENIKPEESGSVAPLPWCSFYGGVPFTFIPFHNEKPLKVDSDGNGFEVQSKENHKEGSWTGSNSGSVNDGENVEMNSEVETQSRWLPFHEEENEIDTASKFRTSENSAFSEVKANTEKCLRGFVPYKKRPIAERDTQSSTLIVEEREEQRTRLSL</sequence>
<dbReference type="InParanoid" id="A0A1Q3B1V4"/>
<evidence type="ECO:0000259" key="7">
    <source>
        <dbReference type="PROSITE" id="PS50090"/>
    </source>
</evidence>
<dbReference type="Pfam" id="PF00249">
    <property type="entry name" value="Myb_DNA-binding"/>
    <property type="match status" value="1"/>
</dbReference>
<dbReference type="GO" id="GO:0010468">
    <property type="term" value="P:regulation of gene expression"/>
    <property type="evidence" value="ECO:0007669"/>
    <property type="project" value="UniProtKB-ARBA"/>
</dbReference>
<feature type="compositionally biased region" description="Polar residues" evidence="6">
    <location>
        <begin position="406"/>
        <end position="431"/>
    </location>
</feature>
<dbReference type="InterPro" id="IPR017884">
    <property type="entry name" value="SANT_dom"/>
</dbReference>
<keyword evidence="4" id="KW-0804">Transcription</keyword>
<evidence type="ECO:0000256" key="4">
    <source>
        <dbReference type="ARBA" id="ARBA00023163"/>
    </source>
</evidence>
<proteinExistence type="predicted"/>
<dbReference type="InterPro" id="IPR017930">
    <property type="entry name" value="Myb_dom"/>
</dbReference>
<feature type="compositionally biased region" description="Polar residues" evidence="6">
    <location>
        <begin position="219"/>
        <end position="234"/>
    </location>
</feature>
<evidence type="ECO:0000313" key="10">
    <source>
        <dbReference type="EMBL" id="GAV61762.1"/>
    </source>
</evidence>
<keyword evidence="5" id="KW-0539">Nucleus</keyword>
<dbReference type="PROSITE" id="PS51294">
    <property type="entry name" value="HTH_MYB"/>
    <property type="match status" value="1"/>
</dbReference>
<comment type="caution">
    <text evidence="10">The sequence shown here is derived from an EMBL/GenBank/DDBJ whole genome shotgun (WGS) entry which is preliminary data.</text>
</comment>
<dbReference type="CDD" id="cd00167">
    <property type="entry name" value="SANT"/>
    <property type="match status" value="1"/>
</dbReference>
<evidence type="ECO:0000256" key="2">
    <source>
        <dbReference type="ARBA" id="ARBA00023015"/>
    </source>
</evidence>
<dbReference type="InterPro" id="IPR001005">
    <property type="entry name" value="SANT/Myb"/>
</dbReference>
<dbReference type="SUPFAM" id="SSF46689">
    <property type="entry name" value="Homeodomain-like"/>
    <property type="match status" value="1"/>
</dbReference>
<name>A0A1Q3B1V4_CEPFO</name>
<dbReference type="InterPro" id="IPR009057">
    <property type="entry name" value="Homeodomain-like_sf"/>
</dbReference>
<feature type="domain" description="SANT" evidence="8">
    <location>
        <begin position="63"/>
        <end position="114"/>
    </location>
</feature>
<reference evidence="11" key="1">
    <citation type="submission" date="2016-04" db="EMBL/GenBank/DDBJ databases">
        <title>Cephalotus genome sequencing.</title>
        <authorList>
            <person name="Fukushima K."/>
            <person name="Hasebe M."/>
            <person name="Fang X."/>
        </authorList>
    </citation>
    <scope>NUCLEOTIDE SEQUENCE [LARGE SCALE GENOMIC DNA]</scope>
    <source>
        <strain evidence="11">cv. St1</strain>
    </source>
</reference>
<dbReference type="EMBL" id="BDDD01000222">
    <property type="protein sequence ID" value="GAV61762.1"/>
    <property type="molecule type" value="Genomic_DNA"/>
</dbReference>
<evidence type="ECO:0000313" key="11">
    <source>
        <dbReference type="Proteomes" id="UP000187406"/>
    </source>
</evidence>